<dbReference type="RefSeq" id="WP_285871386.1">
    <property type="nucleotide sequence ID" value="NZ_JARFYM010000025.1"/>
</dbReference>
<evidence type="ECO:0000313" key="1">
    <source>
        <dbReference type="EMBL" id="MDL2402051.1"/>
    </source>
</evidence>
<gene>
    <name evidence="1" type="ORF">PY649_24400</name>
</gene>
<accession>A0ABT7K0B7</accession>
<proteinExistence type="predicted"/>
<name>A0ABT7K0B7_9HYPH</name>
<reference evidence="1" key="1">
    <citation type="submission" date="2023-06" db="EMBL/GenBank/DDBJ databases">
        <title>Phylogenetic Diversity of Rhizobium strains.</title>
        <authorList>
            <person name="Moura F.T."/>
            <person name="Helene L.C.F."/>
            <person name="Hungria M."/>
        </authorList>
    </citation>
    <scope>NUCLEOTIDE SEQUENCE</scope>
    <source>
        <strain evidence="1">CCGE526</strain>
    </source>
</reference>
<evidence type="ECO:0000313" key="2">
    <source>
        <dbReference type="Proteomes" id="UP001172645"/>
    </source>
</evidence>
<protein>
    <submittedName>
        <fullName evidence="1">Uncharacterized protein</fullName>
    </submittedName>
</protein>
<dbReference type="EMBL" id="JARFYM010000025">
    <property type="protein sequence ID" value="MDL2402051.1"/>
    <property type="molecule type" value="Genomic_DNA"/>
</dbReference>
<sequence length="78" mass="8651">MRLDDIELAGVRTGKWRDVCFGAGLTLDADLEKTIKTTIRTGASLRHMPTKVIQIADTPRTKIAELAVREGVWQASEK</sequence>
<dbReference type="Proteomes" id="UP001172645">
    <property type="component" value="Unassembled WGS sequence"/>
</dbReference>
<organism evidence="1 2">
    <name type="scientific">Rhizobium mayense</name>
    <dbReference type="NCBI Taxonomy" id="1312184"/>
    <lineage>
        <taxon>Bacteria</taxon>
        <taxon>Pseudomonadati</taxon>
        <taxon>Pseudomonadota</taxon>
        <taxon>Alphaproteobacteria</taxon>
        <taxon>Hyphomicrobiales</taxon>
        <taxon>Rhizobiaceae</taxon>
        <taxon>Rhizobium/Agrobacterium group</taxon>
        <taxon>Rhizobium</taxon>
    </lineage>
</organism>
<keyword evidence="2" id="KW-1185">Reference proteome</keyword>
<comment type="caution">
    <text evidence="1">The sequence shown here is derived from an EMBL/GenBank/DDBJ whole genome shotgun (WGS) entry which is preliminary data.</text>
</comment>